<dbReference type="Pfam" id="PF02786">
    <property type="entry name" value="CPSase_L_D2"/>
    <property type="match status" value="1"/>
</dbReference>
<dbReference type="GO" id="GO:0005524">
    <property type="term" value="F:ATP binding"/>
    <property type="evidence" value="ECO:0007669"/>
    <property type="project" value="UniProtKB-KW"/>
</dbReference>
<dbReference type="EMBL" id="KV417581">
    <property type="protein sequence ID" value="KZP17612.1"/>
    <property type="molecule type" value="Genomic_DNA"/>
</dbReference>
<keyword evidence="1" id="KW-0436">Ligase</keyword>
<evidence type="ECO:0000313" key="7">
    <source>
        <dbReference type="Proteomes" id="UP000076532"/>
    </source>
</evidence>
<reference evidence="6 7" key="1">
    <citation type="journal article" date="2016" name="Mol. Biol. Evol.">
        <title>Comparative Genomics of Early-Diverging Mushroom-Forming Fungi Provides Insights into the Origins of Lignocellulose Decay Capabilities.</title>
        <authorList>
            <person name="Nagy L.G."/>
            <person name="Riley R."/>
            <person name="Tritt A."/>
            <person name="Adam C."/>
            <person name="Daum C."/>
            <person name="Floudas D."/>
            <person name="Sun H."/>
            <person name="Yadav J.S."/>
            <person name="Pangilinan J."/>
            <person name="Larsson K.H."/>
            <person name="Matsuura K."/>
            <person name="Barry K."/>
            <person name="Labutti K."/>
            <person name="Kuo R."/>
            <person name="Ohm R.A."/>
            <person name="Bhattacharya S.S."/>
            <person name="Shirouzu T."/>
            <person name="Yoshinaga Y."/>
            <person name="Martin F.M."/>
            <person name="Grigoriev I.V."/>
            <person name="Hibbett D.S."/>
        </authorList>
    </citation>
    <scope>NUCLEOTIDE SEQUENCE [LARGE SCALE GENOMIC DNA]</scope>
    <source>
        <strain evidence="6 7">CBS 109695</strain>
    </source>
</reference>
<dbReference type="InterPro" id="IPR005481">
    <property type="entry name" value="BC-like_N"/>
</dbReference>
<evidence type="ECO:0000256" key="2">
    <source>
        <dbReference type="ARBA" id="ARBA00022741"/>
    </source>
</evidence>
<evidence type="ECO:0000256" key="3">
    <source>
        <dbReference type="ARBA" id="ARBA00022840"/>
    </source>
</evidence>
<proteinExistence type="predicted"/>
<keyword evidence="7" id="KW-1185">Reference proteome</keyword>
<accession>A0A166G9N6</accession>
<organism evidence="6 7">
    <name type="scientific">Athelia psychrophila</name>
    <dbReference type="NCBI Taxonomy" id="1759441"/>
    <lineage>
        <taxon>Eukaryota</taxon>
        <taxon>Fungi</taxon>
        <taxon>Dikarya</taxon>
        <taxon>Basidiomycota</taxon>
        <taxon>Agaricomycotina</taxon>
        <taxon>Agaricomycetes</taxon>
        <taxon>Agaricomycetidae</taxon>
        <taxon>Atheliales</taxon>
        <taxon>Atheliaceae</taxon>
        <taxon>Athelia</taxon>
    </lineage>
</organism>
<protein>
    <recommendedName>
        <fullName evidence="5">Biotin carboxylation domain-containing protein</fullName>
    </recommendedName>
</protein>
<evidence type="ECO:0000256" key="4">
    <source>
        <dbReference type="ARBA" id="ARBA00023267"/>
    </source>
</evidence>
<keyword evidence="3" id="KW-0067">ATP-binding</keyword>
<dbReference type="InterPro" id="IPR016185">
    <property type="entry name" value="PreATP-grasp_dom_sf"/>
</dbReference>
<evidence type="ECO:0000259" key="5">
    <source>
        <dbReference type="PROSITE" id="PS50979"/>
    </source>
</evidence>
<dbReference type="InterPro" id="IPR050856">
    <property type="entry name" value="Biotin_carboxylase_complex"/>
</dbReference>
<dbReference type="GO" id="GO:0016874">
    <property type="term" value="F:ligase activity"/>
    <property type="evidence" value="ECO:0007669"/>
    <property type="project" value="UniProtKB-KW"/>
</dbReference>
<dbReference type="PROSITE" id="PS50979">
    <property type="entry name" value="BC"/>
    <property type="match status" value="1"/>
</dbReference>
<dbReference type="PANTHER" id="PTHR18866:SF128">
    <property type="entry name" value="UREA AMIDOLYASE"/>
    <property type="match status" value="1"/>
</dbReference>
<dbReference type="SUPFAM" id="SSF52440">
    <property type="entry name" value="PreATP-grasp domain"/>
    <property type="match status" value="1"/>
</dbReference>
<dbReference type="Proteomes" id="UP000076532">
    <property type="component" value="Unassembled WGS sequence"/>
</dbReference>
<dbReference type="InterPro" id="IPR011764">
    <property type="entry name" value="Biotin_carboxylation_dom"/>
</dbReference>
<dbReference type="InterPro" id="IPR005479">
    <property type="entry name" value="CPAse_ATP-bd"/>
</dbReference>
<dbReference type="SUPFAM" id="SSF56059">
    <property type="entry name" value="Glutathione synthetase ATP-binding domain-like"/>
    <property type="match status" value="1"/>
</dbReference>
<keyword evidence="4" id="KW-0092">Biotin</keyword>
<dbReference type="Gene3D" id="3.30.470.20">
    <property type="entry name" value="ATP-grasp fold, B domain"/>
    <property type="match status" value="2"/>
</dbReference>
<gene>
    <name evidence="6" type="ORF">FIBSPDRAFT_933972</name>
</gene>
<evidence type="ECO:0000313" key="6">
    <source>
        <dbReference type="EMBL" id="KZP17612.1"/>
    </source>
</evidence>
<dbReference type="Pfam" id="PF00289">
    <property type="entry name" value="Biotin_carb_N"/>
    <property type="match status" value="1"/>
</dbReference>
<name>A0A166G9N6_9AGAM</name>
<sequence>MPSELESVTGQFAICIIRTAKELVWSTVAIYTARDTNAAFADEAVKLDDVFWFIPERIVDIAKRTQSTDIYPGYGFPSEGFALTSLLSTPTLGRPNGSPRPTLTPGTHVKLALHVRAFVRNGVRYPAVIKAVGGCMDENPSGPVFFENALSGPGWKHLEGDATGDLAYLCELQCSVRWRFQKVVEICTNGAFHHPRNLVESLLAASTEMARALRYQGAATFEYLVHSHTGEPRSGLQQSLTGLCRTFAPHCRRPPFLRRNFNHPCLAPIWAAGRGTDFDSKIMVRWRDLEDVTQRAVRALRETSIGNDDEEAGVETDERLVAHSYWEGRAGAGVCAADWDRGAQAQIAPGLDVEKVPLASGSGLRATQAGTIFHIALSAPGSNLDPKPPQVRRSTLPSRTAPFPHSDTLQSIFLLFPLVFSVKRGLFSAVVAAGASDLVDACRGGAEGEDCLAKGDTIAVSSMRQMQHGARAPHGKGADVELIDLNAWTIFQTLRLRTIILLLSVRPDSATSLYGCVVADHLVVSKSESRRP</sequence>
<feature type="domain" description="Biotin carboxylation" evidence="5">
    <location>
        <begin position="1"/>
        <end position="532"/>
    </location>
</feature>
<dbReference type="PANTHER" id="PTHR18866">
    <property type="entry name" value="CARBOXYLASE:PYRUVATE/ACETYL-COA/PROPIONYL-COA CARBOXYLASE"/>
    <property type="match status" value="1"/>
</dbReference>
<keyword evidence="2" id="KW-0547">Nucleotide-binding</keyword>
<dbReference type="STRING" id="436010.A0A166G9N6"/>
<evidence type="ECO:0000256" key="1">
    <source>
        <dbReference type="ARBA" id="ARBA00022598"/>
    </source>
</evidence>
<dbReference type="OrthoDB" id="196847at2759"/>
<dbReference type="AlphaFoldDB" id="A0A166G9N6"/>